<dbReference type="InterPro" id="IPR023298">
    <property type="entry name" value="ATPase_P-typ_TM_dom_sf"/>
</dbReference>
<dbReference type="Proteomes" id="UP000294563">
    <property type="component" value="Unassembled WGS sequence"/>
</dbReference>
<dbReference type="PANTHER" id="PTHR48085">
    <property type="entry name" value="CADMIUM/ZINC-TRANSPORTING ATPASE HMA2-RELATED"/>
    <property type="match status" value="1"/>
</dbReference>
<dbReference type="EC" id="7.2.2.12" evidence="8"/>
<dbReference type="PROSITE" id="PS00154">
    <property type="entry name" value="ATPASE_E1_E2"/>
    <property type="match status" value="1"/>
</dbReference>
<dbReference type="PRINTS" id="PR00119">
    <property type="entry name" value="CATATPASE"/>
</dbReference>
<dbReference type="SFLD" id="SFLDG00002">
    <property type="entry name" value="C1.7:_P-type_atpase_like"/>
    <property type="match status" value="1"/>
</dbReference>
<evidence type="ECO:0000256" key="11">
    <source>
        <dbReference type="SAM" id="MobiDB-lite"/>
    </source>
</evidence>
<comment type="similarity">
    <text evidence="2 10">Belongs to the cation transport ATPase (P-type) (TC 3.A.3) family. Type IB subfamily.</text>
</comment>
<dbReference type="AlphaFoldDB" id="A0A4R7LC76"/>
<reference evidence="13 14" key="1">
    <citation type="submission" date="2019-03" db="EMBL/GenBank/DDBJ databases">
        <title>Genomic Encyclopedia of Archaeal and Bacterial Type Strains, Phase II (KMG-II): from individual species to whole genera.</title>
        <authorList>
            <person name="Goeker M."/>
        </authorList>
    </citation>
    <scope>NUCLEOTIDE SEQUENCE [LARGE SCALE GENOMIC DNA]</scope>
    <source>
        <strain evidence="13 14">DSM 29467</strain>
    </source>
</reference>
<dbReference type="EMBL" id="SOBH01000005">
    <property type="protein sequence ID" value="TDT72724.1"/>
    <property type="molecule type" value="Genomic_DNA"/>
</dbReference>
<keyword evidence="6 10" id="KW-1133">Transmembrane helix</keyword>
<feature type="transmembrane region" description="Helical" evidence="10">
    <location>
        <begin position="393"/>
        <end position="423"/>
    </location>
</feature>
<evidence type="ECO:0000256" key="1">
    <source>
        <dbReference type="ARBA" id="ARBA00004370"/>
    </source>
</evidence>
<dbReference type="NCBIfam" id="TIGR01494">
    <property type="entry name" value="ATPase_P-type"/>
    <property type="match status" value="1"/>
</dbReference>
<dbReference type="SUPFAM" id="SSF56784">
    <property type="entry name" value="HAD-like"/>
    <property type="match status" value="1"/>
</dbReference>
<dbReference type="PRINTS" id="PR00941">
    <property type="entry name" value="CDATPASE"/>
</dbReference>
<dbReference type="GO" id="GO:0016463">
    <property type="term" value="F:P-type zinc transporter activity"/>
    <property type="evidence" value="ECO:0007669"/>
    <property type="project" value="UniProtKB-EC"/>
</dbReference>
<dbReference type="NCBIfam" id="TIGR01525">
    <property type="entry name" value="ATPase-IB_hvy"/>
    <property type="match status" value="1"/>
</dbReference>
<evidence type="ECO:0000256" key="2">
    <source>
        <dbReference type="ARBA" id="ARBA00006024"/>
    </source>
</evidence>
<feature type="compositionally biased region" description="Basic and acidic residues" evidence="11">
    <location>
        <begin position="1"/>
        <end position="17"/>
    </location>
</feature>
<dbReference type="InterPro" id="IPR059000">
    <property type="entry name" value="ATPase_P-type_domA"/>
</dbReference>
<evidence type="ECO:0000256" key="9">
    <source>
        <dbReference type="ARBA" id="ARBA00047308"/>
    </source>
</evidence>
<evidence type="ECO:0000313" key="13">
    <source>
        <dbReference type="EMBL" id="TDT72724.1"/>
    </source>
</evidence>
<dbReference type="SUPFAM" id="SSF81665">
    <property type="entry name" value="Calcium ATPase, transmembrane domain M"/>
    <property type="match status" value="1"/>
</dbReference>
<dbReference type="Gene3D" id="2.70.150.10">
    <property type="entry name" value="Calcium-transporting ATPase, cytoplasmic transduction domain A"/>
    <property type="match status" value="1"/>
</dbReference>
<dbReference type="FunFam" id="2.70.150.10:FF:000002">
    <property type="entry name" value="Copper-transporting ATPase 1, putative"/>
    <property type="match status" value="1"/>
</dbReference>
<keyword evidence="3 10" id="KW-0812">Transmembrane</keyword>
<proteinExistence type="inferred from homology"/>
<evidence type="ECO:0000256" key="3">
    <source>
        <dbReference type="ARBA" id="ARBA00022692"/>
    </source>
</evidence>
<dbReference type="InterPro" id="IPR001757">
    <property type="entry name" value="P_typ_ATPase"/>
</dbReference>
<dbReference type="GO" id="GO:0016887">
    <property type="term" value="F:ATP hydrolysis activity"/>
    <property type="evidence" value="ECO:0007669"/>
    <property type="project" value="InterPro"/>
</dbReference>
<dbReference type="Gene3D" id="3.40.1110.10">
    <property type="entry name" value="Calcium-transporting ATPase, cytoplasmic domain N"/>
    <property type="match status" value="1"/>
</dbReference>
<evidence type="ECO:0000313" key="14">
    <source>
        <dbReference type="Proteomes" id="UP000294563"/>
    </source>
</evidence>
<dbReference type="InterPro" id="IPR018303">
    <property type="entry name" value="ATPase_P-typ_P_site"/>
</dbReference>
<evidence type="ECO:0000256" key="8">
    <source>
        <dbReference type="ARBA" id="ARBA00039097"/>
    </source>
</evidence>
<evidence type="ECO:0000256" key="4">
    <source>
        <dbReference type="ARBA" id="ARBA00022723"/>
    </source>
</evidence>
<dbReference type="InterPro" id="IPR051014">
    <property type="entry name" value="Cation_Transport_ATPase_IB"/>
</dbReference>
<dbReference type="GO" id="GO:0005524">
    <property type="term" value="F:ATP binding"/>
    <property type="evidence" value="ECO:0007669"/>
    <property type="project" value="UniProtKB-UniRule"/>
</dbReference>
<comment type="caution">
    <text evidence="13">The sequence shown here is derived from an EMBL/GenBank/DDBJ whole genome shotgun (WGS) entry which is preliminary data.</text>
</comment>
<evidence type="ECO:0000256" key="7">
    <source>
        <dbReference type="ARBA" id="ARBA00023136"/>
    </source>
</evidence>
<gene>
    <name evidence="13" type="ORF">BDE40_3577</name>
</gene>
<dbReference type="SFLD" id="SFLDF00027">
    <property type="entry name" value="p-type_atpase"/>
    <property type="match status" value="1"/>
</dbReference>
<evidence type="ECO:0000256" key="10">
    <source>
        <dbReference type="RuleBase" id="RU362081"/>
    </source>
</evidence>
<organism evidence="13 14">
    <name type="scientific">Litoreibacter halocynthiae</name>
    <dbReference type="NCBI Taxonomy" id="1242689"/>
    <lineage>
        <taxon>Bacteria</taxon>
        <taxon>Pseudomonadati</taxon>
        <taxon>Pseudomonadota</taxon>
        <taxon>Alphaproteobacteria</taxon>
        <taxon>Rhodobacterales</taxon>
        <taxon>Roseobacteraceae</taxon>
        <taxon>Litoreibacter</taxon>
    </lineage>
</organism>
<dbReference type="GO" id="GO:0005886">
    <property type="term" value="C:plasma membrane"/>
    <property type="evidence" value="ECO:0007669"/>
    <property type="project" value="UniProtKB-SubCell"/>
</dbReference>
<keyword evidence="10" id="KW-1003">Cell membrane</keyword>
<name>A0A4R7LC76_9RHOB</name>
<evidence type="ECO:0000256" key="5">
    <source>
        <dbReference type="ARBA" id="ARBA00022967"/>
    </source>
</evidence>
<keyword evidence="10" id="KW-0547">Nucleotide-binding</keyword>
<keyword evidence="4 10" id="KW-0479">Metal-binding</keyword>
<comment type="catalytic activity">
    <reaction evidence="9">
        <text>Zn(2+)(in) + ATP + H2O = Zn(2+)(out) + ADP + phosphate + H(+)</text>
        <dbReference type="Rhea" id="RHEA:20621"/>
        <dbReference type="ChEBI" id="CHEBI:15377"/>
        <dbReference type="ChEBI" id="CHEBI:15378"/>
        <dbReference type="ChEBI" id="CHEBI:29105"/>
        <dbReference type="ChEBI" id="CHEBI:30616"/>
        <dbReference type="ChEBI" id="CHEBI:43474"/>
        <dbReference type="ChEBI" id="CHEBI:456216"/>
        <dbReference type="EC" id="7.2.2.12"/>
    </reaction>
</comment>
<feature type="transmembrane region" description="Helical" evidence="10">
    <location>
        <begin position="133"/>
        <end position="155"/>
    </location>
</feature>
<dbReference type="Pfam" id="PF00122">
    <property type="entry name" value="E1-E2_ATPase"/>
    <property type="match status" value="1"/>
</dbReference>
<dbReference type="InterPro" id="IPR023299">
    <property type="entry name" value="ATPase_P-typ_cyto_dom_N"/>
</dbReference>
<dbReference type="InterPro" id="IPR044492">
    <property type="entry name" value="P_typ_ATPase_HD_dom"/>
</dbReference>
<keyword evidence="14" id="KW-1185">Reference proteome</keyword>
<evidence type="ECO:0000259" key="12">
    <source>
        <dbReference type="Pfam" id="PF00122"/>
    </source>
</evidence>
<feature type="region of interest" description="Disordered" evidence="11">
    <location>
        <begin position="1"/>
        <end position="24"/>
    </location>
</feature>
<protein>
    <recommendedName>
        <fullName evidence="8">P-type Zn(2+) transporter</fullName>
        <ecNumber evidence="8">7.2.2.12</ecNumber>
    </recommendedName>
</protein>
<feature type="transmembrane region" description="Helical" evidence="10">
    <location>
        <begin position="367"/>
        <end position="387"/>
    </location>
</feature>
<evidence type="ECO:0000256" key="6">
    <source>
        <dbReference type="ARBA" id="ARBA00022989"/>
    </source>
</evidence>
<feature type="transmembrane region" description="Helical" evidence="10">
    <location>
        <begin position="709"/>
        <end position="728"/>
    </location>
</feature>
<accession>A0A4R7LC76</accession>
<dbReference type="InterPro" id="IPR027256">
    <property type="entry name" value="P-typ_ATPase_IB"/>
</dbReference>
<feature type="domain" description="P-type ATPase A" evidence="12">
    <location>
        <begin position="247"/>
        <end position="347"/>
    </location>
</feature>
<dbReference type="Gene3D" id="3.40.50.1000">
    <property type="entry name" value="HAD superfamily/HAD-like"/>
    <property type="match status" value="1"/>
</dbReference>
<dbReference type="InterPro" id="IPR036412">
    <property type="entry name" value="HAD-like_sf"/>
</dbReference>
<dbReference type="SFLD" id="SFLDS00003">
    <property type="entry name" value="Haloacid_Dehalogenase"/>
    <property type="match status" value="1"/>
</dbReference>
<dbReference type="InterPro" id="IPR008250">
    <property type="entry name" value="ATPase_P-typ_transduc_dom_A_sf"/>
</dbReference>
<dbReference type="OrthoDB" id="9807843at2"/>
<dbReference type="GO" id="GO:0046872">
    <property type="term" value="F:metal ion binding"/>
    <property type="evidence" value="ECO:0007669"/>
    <property type="project" value="UniProtKB-KW"/>
</dbReference>
<dbReference type="PANTHER" id="PTHR48085:SF5">
    <property type="entry name" value="CADMIUM_ZINC-TRANSPORTING ATPASE HMA4-RELATED"/>
    <property type="match status" value="1"/>
</dbReference>
<keyword evidence="7 10" id="KW-0472">Membrane</keyword>
<dbReference type="InterPro" id="IPR023214">
    <property type="entry name" value="HAD_sf"/>
</dbReference>
<keyword evidence="10" id="KW-0067">ATP-binding</keyword>
<dbReference type="Pfam" id="PF00702">
    <property type="entry name" value="Hydrolase"/>
    <property type="match status" value="1"/>
</dbReference>
<dbReference type="SUPFAM" id="SSF81653">
    <property type="entry name" value="Calcium ATPase, transduction domain A"/>
    <property type="match status" value="1"/>
</dbReference>
<keyword evidence="5" id="KW-1278">Translocase</keyword>
<feature type="transmembrane region" description="Helical" evidence="10">
    <location>
        <begin position="167"/>
        <end position="186"/>
    </location>
</feature>
<sequence>MPHDAAHHSHDHSEKAAKPGGSCCGDEAVAQTQIQPTDGRSFYVSGLDCAEEVSILNRVVGPEVGGIEYLAFDVINARMTVLDGGSDSSSDRIIKLVATTGMTAKTWNAEDANTEQAAHLKTQKRFTALSGGFWAAGFIYHVVETGFGGAIGLFAGHGEAPMPVAEAGPFAVAILFGVWLVAPKAWSSARRFSPDMNLLMVVAVAGAIGLEEFFEAATVAFFFSLSLYLESWSVGRARNAISALLDLAPPTARVLYDDGSEADVPAAAVAVDARFIVRGGDRIPLDGEVVDGAGAVDQAPITGESALVPKEAGDEVYAGTINGDGTLTVRATKAAYDTVLSKIIRMVDDAHSRRAEVEQWVTKFARIYTPVVMALAILIALLPPLVAGGDWGFWFYNALVLLVIACPCALVISTPVSIVAALASSARNGVLIKGGAYVEAPGRTTAIAMDKTGTITMGEPEVAGVYPIGEISERDLLMRAAALEARSSHPLARAILSRAGRDNISFASADNTRTVPGRGLEGEMSGMSIWLGSDRFAKEKGFGFTIPPELRDQIEGAGNTLVAVGDDSGVSGVLELRDQIRPDAKGIVARLHAQGVKKIVMLTGDNAATARAVAAEVGIDEVRAELLPEDKVNAIEELVAEHATVAMIGDGVNDAPAMARAHYGIAMGAVGSDAAIETADIALMTDDIGKVPWLIGHSRQAMLIIKQNIGLSLATKAVFVVATAFGMASMWGAIAADVGVSLLVVANALRLLNARDDQPGTQDDTTG</sequence>
<comment type="subcellular location">
    <subcellularLocation>
        <location evidence="10">Cell membrane</location>
    </subcellularLocation>
    <subcellularLocation>
        <location evidence="1">Membrane</location>
    </subcellularLocation>
</comment>